<accession>A9FS25</accession>
<dbReference type="HOGENOM" id="CLU_2275609_0_0_7"/>
<evidence type="ECO:0000256" key="4">
    <source>
        <dbReference type="ARBA" id="ARBA00023014"/>
    </source>
</evidence>
<dbReference type="Proteomes" id="UP000002139">
    <property type="component" value="Chromosome"/>
</dbReference>
<gene>
    <name evidence="6" type="ordered locus">sce5190</name>
</gene>
<dbReference type="Gene3D" id="2.102.10.10">
    <property type="entry name" value="Rieske [2Fe-2S] iron-sulphur domain"/>
    <property type="match status" value="1"/>
</dbReference>
<dbReference type="InterPro" id="IPR017941">
    <property type="entry name" value="Rieske_2Fe-2S"/>
</dbReference>
<name>A9FS25_SORC5</name>
<dbReference type="SUPFAM" id="SSF50022">
    <property type="entry name" value="ISP domain"/>
    <property type="match status" value="1"/>
</dbReference>
<keyword evidence="2" id="KW-0479">Metal-binding</keyword>
<dbReference type="OrthoDB" id="147178at2"/>
<evidence type="ECO:0000256" key="2">
    <source>
        <dbReference type="ARBA" id="ARBA00022723"/>
    </source>
</evidence>
<dbReference type="InterPro" id="IPR036922">
    <property type="entry name" value="Rieske_2Fe-2S_sf"/>
</dbReference>
<dbReference type="KEGG" id="scl:sce5190"/>
<evidence type="ECO:0000256" key="1">
    <source>
        <dbReference type="ARBA" id="ARBA00022714"/>
    </source>
</evidence>
<dbReference type="STRING" id="448385.sce5190"/>
<keyword evidence="3" id="KW-0408">Iron</keyword>
<reference evidence="6 7" key="1">
    <citation type="journal article" date="2007" name="Nat. Biotechnol.">
        <title>Complete genome sequence of the myxobacterium Sorangium cellulosum.</title>
        <authorList>
            <person name="Schneiker S."/>
            <person name="Perlova O."/>
            <person name="Kaiser O."/>
            <person name="Gerth K."/>
            <person name="Alici A."/>
            <person name="Altmeyer M.O."/>
            <person name="Bartels D."/>
            <person name="Bekel T."/>
            <person name="Beyer S."/>
            <person name="Bode E."/>
            <person name="Bode H.B."/>
            <person name="Bolten C.J."/>
            <person name="Choudhuri J.V."/>
            <person name="Doss S."/>
            <person name="Elnakady Y.A."/>
            <person name="Frank B."/>
            <person name="Gaigalat L."/>
            <person name="Goesmann A."/>
            <person name="Groeger C."/>
            <person name="Gross F."/>
            <person name="Jelsbak L."/>
            <person name="Jelsbak L."/>
            <person name="Kalinowski J."/>
            <person name="Kegler C."/>
            <person name="Knauber T."/>
            <person name="Konietzny S."/>
            <person name="Kopp M."/>
            <person name="Krause L."/>
            <person name="Krug D."/>
            <person name="Linke B."/>
            <person name="Mahmud T."/>
            <person name="Martinez-Arias R."/>
            <person name="McHardy A.C."/>
            <person name="Merai M."/>
            <person name="Meyer F."/>
            <person name="Mormann S."/>
            <person name="Munoz-Dorado J."/>
            <person name="Perez J."/>
            <person name="Pradella S."/>
            <person name="Rachid S."/>
            <person name="Raddatz G."/>
            <person name="Rosenau F."/>
            <person name="Rueckert C."/>
            <person name="Sasse F."/>
            <person name="Scharfe M."/>
            <person name="Schuster S.C."/>
            <person name="Suen G."/>
            <person name="Treuner-Lange A."/>
            <person name="Velicer G.J."/>
            <person name="Vorholter F.-J."/>
            <person name="Weissman K.J."/>
            <person name="Welch R.D."/>
            <person name="Wenzel S.C."/>
            <person name="Whitworth D.E."/>
            <person name="Wilhelm S."/>
            <person name="Wittmann C."/>
            <person name="Bloecker H."/>
            <person name="Puehler A."/>
            <person name="Mueller R."/>
        </authorList>
    </citation>
    <scope>NUCLEOTIDE SEQUENCE [LARGE SCALE GENOMIC DNA]</scope>
    <source>
        <strain evidence="7">So ce56</strain>
    </source>
</reference>
<evidence type="ECO:0000256" key="3">
    <source>
        <dbReference type="ARBA" id="ARBA00023004"/>
    </source>
</evidence>
<keyword evidence="1" id="KW-0001">2Fe-2S</keyword>
<dbReference type="Pfam" id="PF00355">
    <property type="entry name" value="Rieske"/>
    <property type="match status" value="1"/>
</dbReference>
<dbReference type="RefSeq" id="WP_012237821.1">
    <property type="nucleotide sequence ID" value="NC_010162.1"/>
</dbReference>
<dbReference type="EMBL" id="AM746676">
    <property type="protein sequence ID" value="CAN95353.1"/>
    <property type="molecule type" value="Genomic_DNA"/>
</dbReference>
<keyword evidence="7" id="KW-1185">Reference proteome</keyword>
<evidence type="ECO:0000313" key="6">
    <source>
        <dbReference type="EMBL" id="CAN95353.1"/>
    </source>
</evidence>
<dbReference type="BioCyc" id="SCEL448385:SCE_RS26635-MONOMER"/>
<proteinExistence type="predicted"/>
<dbReference type="PROSITE" id="PS51296">
    <property type="entry name" value="RIESKE"/>
    <property type="match status" value="1"/>
</dbReference>
<organism evidence="6 7">
    <name type="scientific">Sorangium cellulosum (strain So ce56)</name>
    <name type="common">Polyangium cellulosum (strain So ce56)</name>
    <dbReference type="NCBI Taxonomy" id="448385"/>
    <lineage>
        <taxon>Bacteria</taxon>
        <taxon>Pseudomonadati</taxon>
        <taxon>Myxococcota</taxon>
        <taxon>Polyangia</taxon>
        <taxon>Polyangiales</taxon>
        <taxon>Polyangiaceae</taxon>
        <taxon>Sorangium</taxon>
    </lineage>
</organism>
<dbReference type="GO" id="GO:0051537">
    <property type="term" value="F:2 iron, 2 sulfur cluster binding"/>
    <property type="evidence" value="ECO:0007669"/>
    <property type="project" value="UniProtKB-KW"/>
</dbReference>
<evidence type="ECO:0000313" key="7">
    <source>
        <dbReference type="Proteomes" id="UP000002139"/>
    </source>
</evidence>
<protein>
    <recommendedName>
        <fullName evidence="5">Rieske domain-containing protein</fullName>
    </recommendedName>
</protein>
<evidence type="ECO:0000259" key="5">
    <source>
        <dbReference type="PROSITE" id="PS51296"/>
    </source>
</evidence>
<feature type="domain" description="Rieske" evidence="5">
    <location>
        <begin position="8"/>
        <end position="71"/>
    </location>
</feature>
<dbReference type="AlphaFoldDB" id="A9FS25"/>
<keyword evidence="4" id="KW-0411">Iron-sulfur</keyword>
<dbReference type="GO" id="GO:0046872">
    <property type="term" value="F:metal ion binding"/>
    <property type="evidence" value="ECO:0007669"/>
    <property type="project" value="UniProtKB-KW"/>
</dbReference>
<sequence length="102" mass="11478">MSPEKQARGTCVMSRARTDKGPFYALGRRVFLLEWRSATYVIPDYCPHRGGPLSLGTRSEDPCAIRCPWHGMSNHIRPMTERAIPAVQVGDTISFILTEDRS</sequence>